<accession>A0A4Z0QIE4</accession>
<name>A0A4Z0QIE4_9BACT</name>
<evidence type="ECO:0000313" key="1">
    <source>
        <dbReference type="EMBL" id="TGE29837.1"/>
    </source>
</evidence>
<dbReference type="Proteomes" id="UP000298471">
    <property type="component" value="Unassembled WGS sequence"/>
</dbReference>
<proteinExistence type="predicted"/>
<keyword evidence="2" id="KW-1185">Reference proteome</keyword>
<sequence length="91" mass="10421">MNTPTTQKFAYAVNYTPSSGENCLQRVLGKLAVEFIMALQEKVDEFRAAGHVFERGQDILVRIPAWPQVVQFDFVREDAFGVYFRGEIFTN</sequence>
<protein>
    <submittedName>
        <fullName evidence="1">Uncharacterized protein</fullName>
    </submittedName>
</protein>
<gene>
    <name evidence="1" type="ORF">E5K02_10360</name>
</gene>
<dbReference type="RefSeq" id="WP_135394643.1">
    <property type="nucleotide sequence ID" value="NZ_SRMB01000001.1"/>
</dbReference>
<organism evidence="1 2">
    <name type="scientific">Hymenobacter metallicola</name>
    <dbReference type="NCBI Taxonomy" id="2563114"/>
    <lineage>
        <taxon>Bacteria</taxon>
        <taxon>Pseudomonadati</taxon>
        <taxon>Bacteroidota</taxon>
        <taxon>Cytophagia</taxon>
        <taxon>Cytophagales</taxon>
        <taxon>Hymenobacteraceae</taxon>
        <taxon>Hymenobacter</taxon>
    </lineage>
</organism>
<comment type="caution">
    <text evidence="1">The sequence shown here is derived from an EMBL/GenBank/DDBJ whole genome shotgun (WGS) entry which is preliminary data.</text>
</comment>
<dbReference type="AlphaFoldDB" id="A0A4Z0QIE4"/>
<reference evidence="1 2" key="1">
    <citation type="submission" date="2019-04" db="EMBL/GenBank/DDBJ databases">
        <authorList>
            <person name="Feng G."/>
            <person name="Zhang J."/>
            <person name="Zhu H."/>
        </authorList>
    </citation>
    <scope>NUCLEOTIDE SEQUENCE [LARGE SCALE GENOMIC DNA]</scope>
    <source>
        <strain evidence="1 2">9PBR-1</strain>
    </source>
</reference>
<dbReference type="EMBL" id="SRMB01000001">
    <property type="protein sequence ID" value="TGE29837.1"/>
    <property type="molecule type" value="Genomic_DNA"/>
</dbReference>
<evidence type="ECO:0000313" key="2">
    <source>
        <dbReference type="Proteomes" id="UP000298471"/>
    </source>
</evidence>